<dbReference type="Gene3D" id="3.40.50.10320">
    <property type="entry name" value="LmbE-like"/>
    <property type="match status" value="1"/>
</dbReference>
<evidence type="ECO:0000313" key="1">
    <source>
        <dbReference type="EMBL" id="AWK88475.1"/>
    </source>
</evidence>
<protein>
    <submittedName>
        <fullName evidence="1">GlcNAc-PI de-N-acetylase</fullName>
    </submittedName>
</protein>
<dbReference type="EMBL" id="CP029354">
    <property type="protein sequence ID" value="AWK88475.1"/>
    <property type="molecule type" value="Genomic_DNA"/>
</dbReference>
<sequence length="281" mass="30878">MDVARGLYRTSLFKSGYAAGMSLYRRLLLARGLDDTARFERSSALVLAPHADDETLGCGATILRKRATGTAVHVAIVTDGGASHRSALLSREALIALRREEALEATRILGLPAEAVRFLGYPDGGLADAGQRLDEDLRRLIVELAPQELLIPSAIDGHADHRALNRAAHRAAAAAGRPVAIFEYPVWFWDARSWIDMEAPAAAKAWQLLHRPALSLRRLKPLLVATGPFLGRKGMAVSAYRSQMTNLTGEPDWPVLDPRFLEQFLQDHEIFFAAPEAMPWT</sequence>
<dbReference type="KEGG" id="azz:DEW08_20640"/>
<dbReference type="InterPro" id="IPR024078">
    <property type="entry name" value="LmbE-like_dom_sf"/>
</dbReference>
<dbReference type="Pfam" id="PF02585">
    <property type="entry name" value="PIG-L"/>
    <property type="match status" value="1"/>
</dbReference>
<dbReference type="InterPro" id="IPR003737">
    <property type="entry name" value="GlcNAc_PI_deacetylase-related"/>
</dbReference>
<dbReference type="PANTHER" id="PTHR12993:SF29">
    <property type="entry name" value="BLR3841 PROTEIN"/>
    <property type="match status" value="1"/>
</dbReference>
<dbReference type="RefSeq" id="WP_109330792.1">
    <property type="nucleotide sequence ID" value="NZ_CP029354.1"/>
</dbReference>
<dbReference type="PANTHER" id="PTHR12993">
    <property type="entry name" value="N-ACETYLGLUCOSAMINYL-PHOSPHATIDYLINOSITOL DE-N-ACETYLASE-RELATED"/>
    <property type="match status" value="1"/>
</dbReference>
<dbReference type="Proteomes" id="UP000245629">
    <property type="component" value="Chromosome 3"/>
</dbReference>
<evidence type="ECO:0000313" key="2">
    <source>
        <dbReference type="Proteomes" id="UP000245629"/>
    </source>
</evidence>
<dbReference type="SUPFAM" id="SSF102588">
    <property type="entry name" value="LmbE-like"/>
    <property type="match status" value="1"/>
</dbReference>
<accession>A0A2S2CVP1</accession>
<reference evidence="2" key="1">
    <citation type="submission" date="2018-05" db="EMBL/GenBank/DDBJ databases">
        <title>Azospirillum thermophila sp. nov., a novel isolated from hot spring.</title>
        <authorList>
            <person name="Zhao Z."/>
        </authorList>
    </citation>
    <scope>NUCLEOTIDE SEQUENCE [LARGE SCALE GENOMIC DNA]</scope>
    <source>
        <strain evidence="2">CFH 70021</strain>
    </source>
</reference>
<dbReference type="OrthoDB" id="9790023at2"/>
<dbReference type="GO" id="GO:0016811">
    <property type="term" value="F:hydrolase activity, acting on carbon-nitrogen (but not peptide) bonds, in linear amides"/>
    <property type="evidence" value="ECO:0007669"/>
    <property type="project" value="TreeGrafter"/>
</dbReference>
<keyword evidence="2" id="KW-1185">Reference proteome</keyword>
<dbReference type="AlphaFoldDB" id="A0A2S2CVP1"/>
<proteinExistence type="predicted"/>
<organism evidence="1 2">
    <name type="scientific">Azospirillum thermophilum</name>
    <dbReference type="NCBI Taxonomy" id="2202148"/>
    <lineage>
        <taxon>Bacteria</taxon>
        <taxon>Pseudomonadati</taxon>
        <taxon>Pseudomonadota</taxon>
        <taxon>Alphaproteobacteria</taxon>
        <taxon>Rhodospirillales</taxon>
        <taxon>Azospirillaceae</taxon>
        <taxon>Azospirillum</taxon>
    </lineage>
</organism>
<name>A0A2S2CVP1_9PROT</name>
<gene>
    <name evidence="1" type="ORF">DEW08_20640</name>
</gene>